<dbReference type="InterPro" id="IPR029058">
    <property type="entry name" value="AB_hydrolase_fold"/>
</dbReference>
<comment type="caution">
    <text evidence="5">The sequence shown here is derived from an EMBL/GenBank/DDBJ whole genome shotgun (WGS) entry which is preliminary data.</text>
</comment>
<reference evidence="5 6" key="1">
    <citation type="journal article" date="2016" name="Sci. Rep.">
        <title>Draft genome sequencing and secretome analysis of fungal phytopathogen Ascochyta rabiei provides insight into the necrotrophic effector repertoire.</title>
        <authorList>
            <person name="Verma S."/>
            <person name="Gazara R.K."/>
            <person name="Nizam S."/>
            <person name="Parween S."/>
            <person name="Chattopadhyay D."/>
            <person name="Verma P.K."/>
        </authorList>
    </citation>
    <scope>NUCLEOTIDE SEQUENCE [LARGE SCALE GENOMIC DNA]</scope>
    <source>
        <strain evidence="5 6">ArDII</strain>
    </source>
</reference>
<organism evidence="5 6">
    <name type="scientific">Didymella rabiei</name>
    <name type="common">Chickpea ascochyta blight fungus</name>
    <name type="synonym">Mycosphaerella rabiei</name>
    <dbReference type="NCBI Taxonomy" id="5454"/>
    <lineage>
        <taxon>Eukaryota</taxon>
        <taxon>Fungi</taxon>
        <taxon>Dikarya</taxon>
        <taxon>Ascomycota</taxon>
        <taxon>Pezizomycotina</taxon>
        <taxon>Dothideomycetes</taxon>
        <taxon>Pleosporomycetidae</taxon>
        <taxon>Pleosporales</taxon>
        <taxon>Pleosporineae</taxon>
        <taxon>Didymellaceae</taxon>
        <taxon>Ascochyta</taxon>
    </lineage>
</organism>
<feature type="region of interest" description="Disordered" evidence="3">
    <location>
        <begin position="259"/>
        <end position="280"/>
    </location>
</feature>
<feature type="signal peptide" evidence="4">
    <location>
        <begin position="1"/>
        <end position="18"/>
    </location>
</feature>
<evidence type="ECO:0000313" key="5">
    <source>
        <dbReference type="EMBL" id="KZM27378.1"/>
    </source>
</evidence>
<proteinExistence type="predicted"/>
<evidence type="ECO:0000256" key="3">
    <source>
        <dbReference type="SAM" id="MobiDB-lite"/>
    </source>
</evidence>
<evidence type="ECO:0000313" key="6">
    <source>
        <dbReference type="Proteomes" id="UP000076837"/>
    </source>
</evidence>
<dbReference type="InterPro" id="IPR000675">
    <property type="entry name" value="Cutinase/axe"/>
</dbReference>
<dbReference type="GO" id="GO:0052689">
    <property type="term" value="F:carboxylic ester hydrolase activity"/>
    <property type="evidence" value="ECO:0007669"/>
    <property type="project" value="UniProtKB-ARBA"/>
</dbReference>
<keyword evidence="6" id="KW-1185">Reference proteome</keyword>
<dbReference type="SMART" id="SM01110">
    <property type="entry name" value="Cutinase"/>
    <property type="match status" value="1"/>
</dbReference>
<feature type="region of interest" description="Disordered" evidence="3">
    <location>
        <begin position="177"/>
        <end position="198"/>
    </location>
</feature>
<keyword evidence="4" id="KW-0732">Signal</keyword>
<dbReference type="PANTHER" id="PTHR33630:SF13">
    <property type="entry name" value="ACETYLXYLAN ESTERASE"/>
    <property type="match status" value="1"/>
</dbReference>
<name>A0A163KZM7_DIDRA</name>
<dbReference type="Proteomes" id="UP000076837">
    <property type="component" value="Unassembled WGS sequence"/>
</dbReference>
<sequence>MIARSLALAGLYVSTALAVCTKLEDCPQYETLKTADCQPYHHFLLRGSTSPYPGHVIETVAKVCDRLNTESTPKACGYEDIHYAAMNGGERWCKSAHEGAINGAAQMRNYTQRCPDSHLIVMGFSQGGSVGLDILGGGGGELWGCMQESNPAMDRSTAPGSKVAAALMYGPTRRSANQTWTVGGGEVSDGGAPRTAEQNAGLKPYADAGILREYCQPRDPICAPHTKDTDMSFHLSYFDKYSDEASAWVVDLAKKAANNNTSNDENQSDGDHTSGAGGMLKAGIKHPVANFRPPWTLHLHFQHARTKGKSRFSAQDFDQTQSQLIRSPHPQVNFDPQHQQYNVKLRPLPTKGEVFSFLNLPAELRNTIYELICNGTQEFLPVYHHSIAPRFNFDDAVEFTRDFLLPHVIKLNSQIITLDLSGITEDQNRAVNVYPLLKLTTANAGMTLSVQHAPRWQQQYCHTIRRNCFPFMGIFLYVGNLQVLLETLTTPSKTLVRRKWTQYFDRYVTKLCITMPTKPHVRVVKSAATEWWKGCEHPAQRDMDTWILKYGSRACRIFSPSVRDLIHGPWRSGVRERWHRFDEDE</sequence>
<evidence type="ECO:0000256" key="1">
    <source>
        <dbReference type="ARBA" id="ARBA00022801"/>
    </source>
</evidence>
<evidence type="ECO:0000256" key="4">
    <source>
        <dbReference type="SAM" id="SignalP"/>
    </source>
</evidence>
<protein>
    <submittedName>
        <fullName evidence="5">Hydrolase</fullName>
    </submittedName>
</protein>
<dbReference type="AlphaFoldDB" id="A0A163KZM7"/>
<dbReference type="SUPFAM" id="SSF53474">
    <property type="entry name" value="alpha/beta-Hydrolases"/>
    <property type="match status" value="1"/>
</dbReference>
<accession>A0A163KZM7</accession>
<gene>
    <name evidence="5" type="ORF">ST47_g1468</name>
</gene>
<dbReference type="Pfam" id="PF01083">
    <property type="entry name" value="Cutinase"/>
    <property type="match status" value="1"/>
</dbReference>
<dbReference type="EMBL" id="JYNV01000067">
    <property type="protein sequence ID" value="KZM27378.1"/>
    <property type="molecule type" value="Genomic_DNA"/>
</dbReference>
<keyword evidence="1 5" id="KW-0378">Hydrolase</keyword>
<keyword evidence="2" id="KW-1015">Disulfide bond</keyword>
<feature type="chain" id="PRO_5007843813" evidence="4">
    <location>
        <begin position="19"/>
        <end position="585"/>
    </location>
</feature>
<dbReference type="PANTHER" id="PTHR33630">
    <property type="entry name" value="CUTINASE RV1984C-RELATED-RELATED"/>
    <property type="match status" value="1"/>
</dbReference>
<dbReference type="Gene3D" id="3.40.50.1820">
    <property type="entry name" value="alpha/beta hydrolase"/>
    <property type="match status" value="1"/>
</dbReference>
<evidence type="ECO:0000256" key="2">
    <source>
        <dbReference type="ARBA" id="ARBA00023157"/>
    </source>
</evidence>